<proteinExistence type="predicted"/>
<feature type="coiled-coil region" evidence="1">
    <location>
        <begin position="351"/>
        <end position="378"/>
    </location>
</feature>
<comment type="caution">
    <text evidence="3">The sequence shown here is derived from an EMBL/GenBank/DDBJ whole genome shotgun (WGS) entry which is preliminary data.</text>
</comment>
<dbReference type="PANTHER" id="PTHR10569:SF2">
    <property type="entry name" value="GLYCOGEN DEBRANCHING ENZYME"/>
    <property type="match status" value="1"/>
</dbReference>
<keyword evidence="1" id="KW-0175">Coiled coil</keyword>
<dbReference type="EMBL" id="CAJFDH010000002">
    <property type="protein sequence ID" value="CAD5212798.1"/>
    <property type="molecule type" value="Genomic_DNA"/>
</dbReference>
<dbReference type="InterPro" id="IPR010401">
    <property type="entry name" value="AGL/Gdb1"/>
</dbReference>
<dbReference type="GO" id="GO:0005980">
    <property type="term" value="P:glycogen catabolic process"/>
    <property type="evidence" value="ECO:0007669"/>
    <property type="project" value="InterPro"/>
</dbReference>
<dbReference type="GO" id="GO:0004134">
    <property type="term" value="F:4-alpha-glucanotransferase activity"/>
    <property type="evidence" value="ECO:0007669"/>
    <property type="project" value="InterPro"/>
</dbReference>
<dbReference type="EMBL" id="CAJFCW020000002">
    <property type="protein sequence ID" value="CAG9097620.1"/>
    <property type="molecule type" value="Genomic_DNA"/>
</dbReference>
<organism evidence="3 4">
    <name type="scientific">Bursaphelenchus okinawaensis</name>
    <dbReference type="NCBI Taxonomy" id="465554"/>
    <lineage>
        <taxon>Eukaryota</taxon>
        <taxon>Metazoa</taxon>
        <taxon>Ecdysozoa</taxon>
        <taxon>Nematoda</taxon>
        <taxon>Chromadorea</taxon>
        <taxon>Rhabditida</taxon>
        <taxon>Tylenchina</taxon>
        <taxon>Tylenchomorpha</taxon>
        <taxon>Aphelenchoidea</taxon>
        <taxon>Aphelenchoididae</taxon>
        <taxon>Bursaphelenchus</taxon>
    </lineage>
</organism>
<dbReference type="SUPFAM" id="SSF51445">
    <property type="entry name" value="(Trans)glycosidases"/>
    <property type="match status" value="1"/>
</dbReference>
<dbReference type="Proteomes" id="UP000783686">
    <property type="component" value="Unassembled WGS sequence"/>
</dbReference>
<evidence type="ECO:0000313" key="3">
    <source>
        <dbReference type="EMBL" id="CAD5212798.1"/>
    </source>
</evidence>
<dbReference type="PANTHER" id="PTHR10569">
    <property type="entry name" value="GLYCOGEN DEBRANCHING ENZYME"/>
    <property type="match status" value="1"/>
</dbReference>
<reference evidence="3" key="1">
    <citation type="submission" date="2020-09" db="EMBL/GenBank/DDBJ databases">
        <authorList>
            <person name="Kikuchi T."/>
        </authorList>
    </citation>
    <scope>NUCLEOTIDE SEQUENCE</scope>
    <source>
        <strain evidence="3">SH1</strain>
    </source>
</reference>
<dbReference type="FunFam" id="3.20.20.80:FF:000070">
    <property type="entry name" value="GDB1p Glycogen debranching enzyme"/>
    <property type="match status" value="1"/>
</dbReference>
<dbReference type="OrthoDB" id="10248904at2759"/>
<dbReference type="GO" id="GO:0004135">
    <property type="term" value="F:amylo-alpha-1,6-glucosidase activity"/>
    <property type="evidence" value="ECO:0007669"/>
    <property type="project" value="InterPro"/>
</dbReference>
<dbReference type="InterPro" id="IPR017853">
    <property type="entry name" value="GH"/>
</dbReference>
<gene>
    <name evidence="3" type="ORF">BOKJ2_LOCUS4599</name>
</gene>
<evidence type="ECO:0000259" key="2">
    <source>
        <dbReference type="Pfam" id="PF14701"/>
    </source>
</evidence>
<dbReference type="Proteomes" id="UP000614601">
    <property type="component" value="Unassembled WGS sequence"/>
</dbReference>
<dbReference type="CDD" id="cd11327">
    <property type="entry name" value="AmyAc_Glg_debranch_2"/>
    <property type="match status" value="1"/>
</dbReference>
<keyword evidence="4" id="KW-1185">Reference proteome</keyword>
<protein>
    <recommendedName>
        <fullName evidence="2">Glycogen debranching enzyme glucanotransferase domain-containing protein</fullName>
    </recommendedName>
</protein>
<dbReference type="InterPro" id="IPR032792">
    <property type="entry name" value="AGL_glucanoTrfase"/>
</dbReference>
<name>A0A811KD39_9BILA</name>
<evidence type="ECO:0000313" key="4">
    <source>
        <dbReference type="Proteomes" id="UP000614601"/>
    </source>
</evidence>
<evidence type="ECO:0000256" key="1">
    <source>
        <dbReference type="SAM" id="Coils"/>
    </source>
</evidence>
<dbReference type="Pfam" id="PF14701">
    <property type="entry name" value="hDGE_amylase"/>
    <property type="match status" value="1"/>
</dbReference>
<dbReference type="AlphaFoldDB" id="A0A811KD39"/>
<feature type="domain" description="Glycogen debranching enzyme glucanotransferase" evidence="2">
    <location>
        <begin position="110"/>
        <end position="538"/>
    </location>
</feature>
<dbReference type="Gene3D" id="3.20.20.80">
    <property type="entry name" value="Glycosidases"/>
    <property type="match status" value="2"/>
</dbReference>
<accession>A0A811KD39</accession>
<sequence length="576" mass="66046">MGTHDLQTYLIELNAGEKLDSKVTFFKKGWTARFKAGRKLLGRKLTLKIPKLDKKFEFPELKALSDFDYHVDLLCDTFGSFKYEFQVEGDSESNGSGYFTVQPEWEVNGKKLSLNSLAVQTYLTKLLGPLEDWKDRLQVAKESGYNVVHLTPVQVLGVSNSSYSIADFQALNPSLGDVTLEDLAKFVKFLEEKWSIITIQDVVWNHAARNAPWLQEHPECAYNCVNSPHLRPAFIIDQALRLFSDEIGENKWADRGIPAELNAGHHLEAVRHALYTEVLPKIRIEEFFQVDVNSVLEAFKERVKSNKPKEQMSDRPLEIMQDKDYKRFGSSVDIELAYSLFYKEIDGLNEEDRLNRCVEDLRQALEGLNQNKKNEAQGHIDAIVNATMGHVGYERVDGHGPRVPKVTPDKPLTTNYFVFPFEVPDLKTAESEAYDKLNGEYIHACNGWVMNADPLKNFAEPHSQVYLRRELVAWGDSIKLNYGYKPADCPYLWDYMLQYTENCVKIFHGVRIDNCHSTPIHVAEYLLEKAREIRPGLYVMAELFTGSEHLDNLFVNRLGITSLIRARRIKETRSSH</sequence>